<dbReference type="EC" id="2.7.11.1" evidence="1"/>
<feature type="compositionally biased region" description="Low complexity" evidence="6">
    <location>
        <begin position="921"/>
        <end position="940"/>
    </location>
</feature>
<dbReference type="InterPro" id="IPR000253">
    <property type="entry name" value="FHA_dom"/>
</dbReference>
<evidence type="ECO:0000256" key="1">
    <source>
        <dbReference type="ARBA" id="ARBA00012513"/>
    </source>
</evidence>
<keyword evidence="3 9" id="KW-0808">Transferase</keyword>
<feature type="region of interest" description="Disordered" evidence="6">
    <location>
        <begin position="320"/>
        <end position="354"/>
    </location>
</feature>
<evidence type="ECO:0000313" key="9">
    <source>
        <dbReference type="EMBL" id="KAK7202077.1"/>
    </source>
</evidence>
<dbReference type="SUPFAM" id="SSF49879">
    <property type="entry name" value="SMAD/FHA domain"/>
    <property type="match status" value="1"/>
</dbReference>
<reference evidence="9 10" key="1">
    <citation type="journal article" date="2021" name="MBio">
        <title>A New Model Trypanosomatid, Novymonas esmeraldas: Genomic Perception of Its 'Candidatus Pandoraea novymonadis' Endosymbiont.</title>
        <authorList>
            <person name="Zakharova A."/>
            <person name="Saura A."/>
            <person name="Butenko A."/>
            <person name="Podesvova L."/>
            <person name="Warmusova S."/>
            <person name="Kostygov A.Y."/>
            <person name="Nenarokova A."/>
            <person name="Lukes J."/>
            <person name="Opperdoes F.R."/>
            <person name="Yurchenko V."/>
        </authorList>
    </citation>
    <scope>NUCLEOTIDE SEQUENCE [LARGE SCALE GENOMIC DNA]</scope>
    <source>
        <strain evidence="9 10">E262AT.01</strain>
    </source>
</reference>
<feature type="compositionally biased region" description="Low complexity" evidence="6">
    <location>
        <begin position="344"/>
        <end position="354"/>
    </location>
</feature>
<feature type="region of interest" description="Disordered" evidence="6">
    <location>
        <begin position="915"/>
        <end position="940"/>
    </location>
</feature>
<dbReference type="InterPro" id="IPR008984">
    <property type="entry name" value="SMAD_FHA_dom_sf"/>
</dbReference>
<feature type="domain" description="FHA" evidence="7">
    <location>
        <begin position="164"/>
        <end position="266"/>
    </location>
</feature>
<dbReference type="SMART" id="SM00220">
    <property type="entry name" value="S_TKc"/>
    <property type="match status" value="1"/>
</dbReference>
<dbReference type="AlphaFoldDB" id="A0AAW0FEN1"/>
<feature type="compositionally biased region" description="Low complexity" evidence="6">
    <location>
        <begin position="222"/>
        <end position="232"/>
    </location>
</feature>
<keyword evidence="10" id="KW-1185">Reference proteome</keyword>
<keyword evidence="3 9" id="KW-0418">Kinase</keyword>
<evidence type="ECO:0000256" key="4">
    <source>
        <dbReference type="ARBA" id="ARBA00047899"/>
    </source>
</evidence>
<comment type="catalytic activity">
    <reaction evidence="4">
        <text>L-threonyl-[protein] + ATP = O-phospho-L-threonyl-[protein] + ADP + H(+)</text>
        <dbReference type="Rhea" id="RHEA:46608"/>
        <dbReference type="Rhea" id="RHEA-COMP:11060"/>
        <dbReference type="Rhea" id="RHEA-COMP:11605"/>
        <dbReference type="ChEBI" id="CHEBI:15378"/>
        <dbReference type="ChEBI" id="CHEBI:30013"/>
        <dbReference type="ChEBI" id="CHEBI:30616"/>
        <dbReference type="ChEBI" id="CHEBI:61977"/>
        <dbReference type="ChEBI" id="CHEBI:456216"/>
        <dbReference type="EC" id="2.7.11.1"/>
    </reaction>
</comment>
<dbReference type="Gene3D" id="1.10.510.10">
    <property type="entry name" value="Transferase(Phosphotransferase) domain 1"/>
    <property type="match status" value="2"/>
</dbReference>
<organism evidence="9 10">
    <name type="scientific">Novymonas esmeraldas</name>
    <dbReference type="NCBI Taxonomy" id="1808958"/>
    <lineage>
        <taxon>Eukaryota</taxon>
        <taxon>Discoba</taxon>
        <taxon>Euglenozoa</taxon>
        <taxon>Kinetoplastea</taxon>
        <taxon>Metakinetoplastina</taxon>
        <taxon>Trypanosomatida</taxon>
        <taxon>Trypanosomatidae</taxon>
        <taxon>Novymonas</taxon>
    </lineage>
</organism>
<comment type="catalytic activity">
    <reaction evidence="5">
        <text>L-seryl-[protein] + ATP = O-phospho-L-seryl-[protein] + ADP + H(+)</text>
        <dbReference type="Rhea" id="RHEA:17989"/>
        <dbReference type="Rhea" id="RHEA-COMP:9863"/>
        <dbReference type="Rhea" id="RHEA-COMP:11604"/>
        <dbReference type="ChEBI" id="CHEBI:15378"/>
        <dbReference type="ChEBI" id="CHEBI:29999"/>
        <dbReference type="ChEBI" id="CHEBI:30616"/>
        <dbReference type="ChEBI" id="CHEBI:83421"/>
        <dbReference type="ChEBI" id="CHEBI:456216"/>
        <dbReference type="EC" id="2.7.11.1"/>
    </reaction>
</comment>
<gene>
    <name evidence="9" type="ORF">NESM_000276400</name>
</gene>
<dbReference type="GO" id="GO:0044773">
    <property type="term" value="P:mitotic DNA damage checkpoint signaling"/>
    <property type="evidence" value="ECO:0007669"/>
    <property type="project" value="TreeGrafter"/>
</dbReference>
<dbReference type="PROSITE" id="PS50011">
    <property type="entry name" value="PROTEIN_KINASE_DOM"/>
    <property type="match status" value="1"/>
</dbReference>
<evidence type="ECO:0000256" key="2">
    <source>
        <dbReference type="ARBA" id="ARBA00022527"/>
    </source>
</evidence>
<sequence>MPVPAADDRSTPSASKRPRDDGSDECAGGSGDDSRADPVRVWGVLVAQTTPTRESGLLALAQRRQRPAEQLLHAPAHALAVHDAGQVWLWQHLPPALRRHCFLEGQRSPDAHGGAGVAPTSPQQLFIAEEETEEDNDVDVDAHAAAPPLLILPLCDTRSNNGAVSIGRLASNDLVLAANPCVSSVHCSIACRPARTQHGRSADGVRAATATATPPRGDTKAAARAAEPATTTTPPPQQQQPSPSATPVVVLSDVSTNGCAVNGRPVGRGQSVRLRSRDVVSLVDAGPRHTAEYNLSFVFLDADDVVPWILEHHAEVQLPLAHAQPPPSARVSTTPAEVEEEQQQHLQDQQQRSRAAHAAARRRALLCKARWSVEAQVQRMYHHSVDNFYALDRAQPLGQGTFGTVYRATLLPVPSTDTAAGAVVDWSQLFSSAGVAVWATVPAEEARLREAYVHDRERQPPAAVLRAAASAAPHVFAVKVIRKRRLLLEALQQQPQDGSDAAVVEQLVLLETQPDDLATRRRAEWTAGALASLQLSESASSPPLSLEALYHPCLPTAEADTRRSHGEREQRRRALLLRLPDALRRAYEKELQHRRRQQCEINILLAVHHPNVAALYEVFDQPDHLALVMEEATGGEVWDLLQPYTRRRQQQQQQQRAINTTSTTGLDDDDDDDDDLVCVGGALPEYAVKIIVVQVLEAVLYLHTMGILHRDLKLENLMLRRPLDRYALNALQLQTLLHRLRTVTPAAGSGDVAVAVPAAEAGEEEFTNPLSVLHTVHVPRHLWPVVKVMDFGLSRVLDQLQTRPSAPTSTQHAAAQQPEAAAAAAAERVKVIYSRHDATTSCGTPIYAAPEVTVPALRPDKAGYSAAVDMYSIGVVAYALLTGRAPFPSRKHPRRPHGPPVVDYDAPLRFQRHRHRPAAPPEQQQQQQQQQRQPRPAPAAAVPVVCLPPLSVVESVRVTLPRDDADTSPTAASEETRRWRQQIAAVAARVGRAERERGATSTGDGAAALFGATVEQLNAALSAYADGCAAAGTTVDLDRLVYVAADAAATGAAVRGDAGRVSDADGRVVDVPLPSISALGASFLRGLLEKHPTQRFTAYEALQHPWLRECVREAPG</sequence>
<dbReference type="Gene3D" id="2.60.200.20">
    <property type="match status" value="1"/>
</dbReference>
<evidence type="ECO:0000256" key="6">
    <source>
        <dbReference type="SAM" id="MobiDB-lite"/>
    </source>
</evidence>
<evidence type="ECO:0000256" key="3">
    <source>
        <dbReference type="ARBA" id="ARBA00022777"/>
    </source>
</evidence>
<dbReference type="InterPro" id="IPR011009">
    <property type="entry name" value="Kinase-like_dom_sf"/>
</dbReference>
<dbReference type="PANTHER" id="PTHR44167">
    <property type="entry name" value="OVARIAN-SPECIFIC SERINE/THREONINE-PROTEIN KINASE LOK-RELATED"/>
    <property type="match status" value="1"/>
</dbReference>
<dbReference type="PROSITE" id="PS00108">
    <property type="entry name" value="PROTEIN_KINASE_ST"/>
    <property type="match status" value="1"/>
</dbReference>
<feature type="region of interest" description="Disordered" evidence="6">
    <location>
        <begin position="649"/>
        <end position="672"/>
    </location>
</feature>
<dbReference type="PROSITE" id="PS50006">
    <property type="entry name" value="FHA_DOMAIN"/>
    <property type="match status" value="1"/>
</dbReference>
<feature type="compositionally biased region" description="Basic and acidic residues" evidence="6">
    <location>
        <begin position="1"/>
        <end position="10"/>
    </location>
</feature>
<dbReference type="InterPro" id="IPR000719">
    <property type="entry name" value="Prot_kinase_dom"/>
</dbReference>
<dbReference type="PANTHER" id="PTHR44167:SF24">
    <property type="entry name" value="SERINE_THREONINE-PROTEIN KINASE CHK2"/>
    <property type="match status" value="1"/>
</dbReference>
<dbReference type="GO" id="GO:0005524">
    <property type="term" value="F:ATP binding"/>
    <property type="evidence" value="ECO:0007669"/>
    <property type="project" value="InterPro"/>
</dbReference>
<dbReference type="Gene3D" id="3.30.200.20">
    <property type="entry name" value="Phosphorylase Kinase, domain 1"/>
    <property type="match status" value="1"/>
</dbReference>
<dbReference type="GO" id="GO:0005737">
    <property type="term" value="C:cytoplasm"/>
    <property type="evidence" value="ECO:0007669"/>
    <property type="project" value="TreeGrafter"/>
</dbReference>
<evidence type="ECO:0000259" key="7">
    <source>
        <dbReference type="PROSITE" id="PS50006"/>
    </source>
</evidence>
<dbReference type="EMBL" id="JAECZO010000024">
    <property type="protein sequence ID" value="KAK7202077.1"/>
    <property type="molecule type" value="Genomic_DNA"/>
</dbReference>
<proteinExistence type="predicted"/>
<name>A0AAW0FEN1_9TRYP</name>
<protein>
    <recommendedName>
        <fullName evidence="1">non-specific serine/threonine protein kinase</fullName>
        <ecNumber evidence="1">2.7.11.1</ecNumber>
    </recommendedName>
</protein>
<dbReference type="InterPro" id="IPR008271">
    <property type="entry name" value="Ser/Thr_kinase_AS"/>
</dbReference>
<dbReference type="Proteomes" id="UP001430356">
    <property type="component" value="Unassembled WGS sequence"/>
</dbReference>
<comment type="caution">
    <text evidence="9">The sequence shown here is derived from an EMBL/GenBank/DDBJ whole genome shotgun (WGS) entry which is preliminary data.</text>
</comment>
<dbReference type="Pfam" id="PF00069">
    <property type="entry name" value="Pkinase"/>
    <property type="match status" value="2"/>
</dbReference>
<dbReference type="GO" id="GO:0004674">
    <property type="term" value="F:protein serine/threonine kinase activity"/>
    <property type="evidence" value="ECO:0007669"/>
    <property type="project" value="UniProtKB-KW"/>
</dbReference>
<feature type="domain" description="Protein kinase" evidence="8">
    <location>
        <begin position="391"/>
        <end position="1107"/>
    </location>
</feature>
<keyword evidence="2" id="KW-0723">Serine/threonine-protein kinase</keyword>
<feature type="region of interest" description="Disordered" evidence="6">
    <location>
        <begin position="1"/>
        <end position="38"/>
    </location>
</feature>
<dbReference type="SUPFAM" id="SSF56112">
    <property type="entry name" value="Protein kinase-like (PK-like)"/>
    <property type="match status" value="1"/>
</dbReference>
<dbReference type="GO" id="GO:0005634">
    <property type="term" value="C:nucleus"/>
    <property type="evidence" value="ECO:0007669"/>
    <property type="project" value="TreeGrafter"/>
</dbReference>
<evidence type="ECO:0000256" key="5">
    <source>
        <dbReference type="ARBA" id="ARBA00048679"/>
    </source>
</evidence>
<feature type="region of interest" description="Disordered" evidence="6">
    <location>
        <begin position="196"/>
        <end position="247"/>
    </location>
</feature>
<evidence type="ECO:0000313" key="10">
    <source>
        <dbReference type="Proteomes" id="UP001430356"/>
    </source>
</evidence>
<accession>A0AAW0FEN1</accession>
<evidence type="ECO:0000259" key="8">
    <source>
        <dbReference type="PROSITE" id="PS50011"/>
    </source>
</evidence>